<dbReference type="InterPro" id="IPR002591">
    <property type="entry name" value="Phosphodiest/P_Trfase"/>
</dbReference>
<dbReference type="AlphaFoldDB" id="A0A560LD51"/>
<dbReference type="PROSITE" id="PS51257">
    <property type="entry name" value="PROKAR_LIPOPROTEIN"/>
    <property type="match status" value="1"/>
</dbReference>
<keyword evidence="3" id="KW-1185">Reference proteome</keyword>
<dbReference type="InterPro" id="IPR017850">
    <property type="entry name" value="Alkaline_phosphatase_core_sf"/>
</dbReference>
<protein>
    <submittedName>
        <fullName evidence="2">Type I phosphodiesterase/nucleotide pyrophosphatase</fullName>
    </submittedName>
</protein>
<evidence type="ECO:0000313" key="3">
    <source>
        <dbReference type="Proteomes" id="UP000321304"/>
    </source>
</evidence>
<organism evidence="2 3">
    <name type="scientific">Bradyrhizobium macuxiense</name>
    <dbReference type="NCBI Taxonomy" id="1755647"/>
    <lineage>
        <taxon>Bacteria</taxon>
        <taxon>Pseudomonadati</taxon>
        <taxon>Pseudomonadota</taxon>
        <taxon>Alphaproteobacteria</taxon>
        <taxon>Hyphomicrobiales</taxon>
        <taxon>Nitrobacteraceae</taxon>
        <taxon>Bradyrhizobium</taxon>
    </lineage>
</organism>
<dbReference type="Proteomes" id="UP000321304">
    <property type="component" value="Unassembled WGS sequence"/>
</dbReference>
<dbReference type="PANTHER" id="PTHR10151">
    <property type="entry name" value="ECTONUCLEOTIDE PYROPHOSPHATASE/PHOSPHODIESTERASE"/>
    <property type="match status" value="1"/>
</dbReference>
<dbReference type="GO" id="GO:0016787">
    <property type="term" value="F:hydrolase activity"/>
    <property type="evidence" value="ECO:0007669"/>
    <property type="project" value="UniProtKB-ARBA"/>
</dbReference>
<name>A0A560LD51_9BRAD</name>
<feature type="chain" id="PRO_5022054383" evidence="1">
    <location>
        <begin position="29"/>
        <end position="558"/>
    </location>
</feature>
<dbReference type="SUPFAM" id="SSF53649">
    <property type="entry name" value="Alkaline phosphatase-like"/>
    <property type="match status" value="1"/>
</dbReference>
<keyword evidence="1" id="KW-0732">Signal</keyword>
<evidence type="ECO:0000256" key="1">
    <source>
        <dbReference type="SAM" id="SignalP"/>
    </source>
</evidence>
<proteinExistence type="predicted"/>
<dbReference type="PANTHER" id="PTHR10151:SF120">
    <property type="entry name" value="BIS(5'-ADENOSYL)-TRIPHOSPHATASE"/>
    <property type="match status" value="1"/>
</dbReference>
<gene>
    <name evidence="2" type="ORF">FBZ93_110115</name>
</gene>
<comment type="caution">
    <text evidence="2">The sequence shown here is derived from an EMBL/GenBank/DDBJ whole genome shotgun (WGS) entry which is preliminary data.</text>
</comment>
<dbReference type="EMBL" id="VITY01000010">
    <property type="protein sequence ID" value="TWB93511.1"/>
    <property type="molecule type" value="Genomic_DNA"/>
</dbReference>
<dbReference type="Gene3D" id="3.40.720.10">
    <property type="entry name" value="Alkaline Phosphatase, subunit A"/>
    <property type="match status" value="1"/>
</dbReference>
<dbReference type="STRING" id="1755647.AS156_39880"/>
<reference evidence="2 3" key="1">
    <citation type="submission" date="2019-06" db="EMBL/GenBank/DDBJ databases">
        <title>Genomic Encyclopedia of Type Strains, Phase IV (KMG-V): Genome sequencing to study the core and pangenomes of soil and plant-associated prokaryotes.</title>
        <authorList>
            <person name="Whitman W."/>
        </authorList>
    </citation>
    <scope>NUCLEOTIDE SEQUENCE [LARGE SCALE GENOMIC DNA]</scope>
    <source>
        <strain evidence="2 3">BR 10355</strain>
    </source>
</reference>
<dbReference type="OrthoDB" id="8355658at2"/>
<accession>A0A560LD51</accession>
<sequence length="558" mass="60208">MRGFRDYVLSTAAIAAAMLACGVAAAQADDDNGHSQRHGYKHVLLISVDGMHAVDLKRWVESRPGGNFAQLTGKGVVYPNAYTTAPSDSYPGMLAQVTGATPKGGGLFYDDSYDRTEYPAKAFYTSQNLPDPGCVGPAGTELTNFEALDKTFDYSSGLVADYTAGGTLGQVYTQLDPDHMQRKLVNGQCVPVYPHDYVRTNTIFEVIKQAGMHTAWSDKHPAYEDLAGPSGKGLDELFTPEINAQDTIDAGAKPGDDYTKSFVGVRSYDSLKVQAVLNWIDGYNGTRTQHQGVPAIFGMNFQAVSVGQKLAKAGNADTDKSLVGGYADANATPGNALTQQLQFVDDALGKFVNELKAQNLYDSTLIIISAKHGQSPINLAERVAISDALYSNTPGFGANGFEICDDAALVWLSPELQQATNPATGNPYYADAKAYILAHAADLHIQKLLDRDELTKLYEDPFHNSRVPDFIAITDHGVICTGGSKLAEHGGFSKDDRNVLLLLSSPRIKHARTNEETAFTTQIAPTILRALDLDPRSLQAVRDEGVEALKLNEGAERF</sequence>
<dbReference type="Pfam" id="PF01663">
    <property type="entry name" value="Phosphodiest"/>
    <property type="match status" value="1"/>
</dbReference>
<dbReference type="RefSeq" id="WP_146989619.1">
    <property type="nucleotide sequence ID" value="NZ_VITY01000010.1"/>
</dbReference>
<feature type="signal peptide" evidence="1">
    <location>
        <begin position="1"/>
        <end position="28"/>
    </location>
</feature>
<evidence type="ECO:0000313" key="2">
    <source>
        <dbReference type="EMBL" id="TWB93511.1"/>
    </source>
</evidence>